<dbReference type="InterPro" id="IPR040976">
    <property type="entry name" value="Pkinase_fungal"/>
</dbReference>
<dbReference type="PANTHER" id="PTHR38248">
    <property type="entry name" value="FUNK1 6"/>
    <property type="match status" value="1"/>
</dbReference>
<dbReference type="Proteomes" id="UP000703269">
    <property type="component" value="Unassembled WGS sequence"/>
</dbReference>
<feature type="domain" description="Fungal-type protein kinase" evidence="2">
    <location>
        <begin position="164"/>
        <end position="515"/>
    </location>
</feature>
<dbReference type="Pfam" id="PF17667">
    <property type="entry name" value="Pkinase_fungal"/>
    <property type="match status" value="1"/>
</dbReference>
<dbReference type="GO" id="GO:0004672">
    <property type="term" value="F:protein kinase activity"/>
    <property type="evidence" value="ECO:0007669"/>
    <property type="project" value="InterPro"/>
</dbReference>
<keyword evidence="3" id="KW-0418">Kinase</keyword>
<dbReference type="PANTHER" id="PTHR38248:SF2">
    <property type="entry name" value="FUNK1 11"/>
    <property type="match status" value="1"/>
</dbReference>
<keyword evidence="3" id="KW-0808">Transferase</keyword>
<evidence type="ECO:0000313" key="3">
    <source>
        <dbReference type="EMBL" id="GJE90345.1"/>
    </source>
</evidence>
<feature type="compositionally biased region" description="Low complexity" evidence="1">
    <location>
        <begin position="683"/>
        <end position="701"/>
    </location>
</feature>
<evidence type="ECO:0000256" key="1">
    <source>
        <dbReference type="SAM" id="MobiDB-lite"/>
    </source>
</evidence>
<gene>
    <name evidence="3" type="ORF">PsYK624_064760</name>
</gene>
<name>A0A9P3GAF6_9APHY</name>
<dbReference type="OrthoDB" id="2791154at2759"/>
<dbReference type="Gene3D" id="1.10.510.10">
    <property type="entry name" value="Transferase(Phosphotransferase) domain 1"/>
    <property type="match status" value="1"/>
</dbReference>
<dbReference type="PROSITE" id="PS00109">
    <property type="entry name" value="PROTEIN_KINASE_TYR"/>
    <property type="match status" value="1"/>
</dbReference>
<protein>
    <submittedName>
        <fullName evidence="3">Fungal protein kinase-domain containing protein</fullName>
    </submittedName>
</protein>
<feature type="region of interest" description="Disordered" evidence="1">
    <location>
        <begin position="672"/>
        <end position="701"/>
    </location>
</feature>
<dbReference type="InterPro" id="IPR008266">
    <property type="entry name" value="Tyr_kinase_AS"/>
</dbReference>
<dbReference type="AlphaFoldDB" id="A0A9P3GAF6"/>
<dbReference type="EMBL" id="BPQB01000016">
    <property type="protein sequence ID" value="GJE90345.1"/>
    <property type="molecule type" value="Genomic_DNA"/>
</dbReference>
<keyword evidence="4" id="KW-1185">Reference proteome</keyword>
<sequence length="701" mass="79751">MDGFYEEVSDYLEDVFTQALIAEYDRIISSKLGSSKDKLAAVEPREGQETSVYVPVAVAVNAMFTQLRLPFFLGLTFANIESVEHDLKPDFVLYKSNNPGYHGSNALHNVDTGEEYQARTSWTEAVAVVEVKTHRNQAPFNFDDGPFTVLLKDDAPHPSDSPKDSRDSRAQVVSYVAEVYNRQHRHFILTAFIQGPSVRFMRWDRAGAIVSPAYDWVRDPDVLLRFFWCLAKCGDSKLGYDSTVELVPSDQLPATLSSRHLRTLAGENEWLQRYVNDAIRERRRYPWVKVRSQDFADPSRVRIFYMAHPHTKARYSVRGRGTKGYLGYDPEGDRFVFIKEFWYAEGTRPERETYKLLHEKEVRNISGVVAGGDVSGGEAQTTLNHRYFTADSEEQPSKRTHHRIVLDRIGRPLETHEDQKELLTCTHDAFIAHKDAYQKANVLHRDISPDNIMIDVVTGKGFLNDWDLAKYVGPGASLDTHPSERSGTWPYMSAPLLMFPYKPNHLSDDLESFLHSLELLAIRFYQHAKSHKDKKGLSLLVLPAYYASYDEEGYHVGGDPKMTAFLAGRPRVSFKDTSSRRAPLGPLPQLIRDWYLVFQSRYAALDADDWRMVWGPPGSDPGDIEDILPLVMNSALLKLRHEDLEDAWKTALREDRELTDWDRKVEDQLMDLPSIHGPPLMRSSTGGSSKTGMKAGSRGRA</sequence>
<accession>A0A9P3GAF6</accession>
<evidence type="ECO:0000259" key="2">
    <source>
        <dbReference type="Pfam" id="PF17667"/>
    </source>
</evidence>
<reference evidence="3 4" key="1">
    <citation type="submission" date="2021-08" db="EMBL/GenBank/DDBJ databases">
        <title>Draft Genome Sequence of Phanerochaete sordida strain YK-624.</title>
        <authorList>
            <person name="Mori T."/>
            <person name="Dohra H."/>
            <person name="Suzuki T."/>
            <person name="Kawagishi H."/>
            <person name="Hirai H."/>
        </authorList>
    </citation>
    <scope>NUCLEOTIDE SEQUENCE [LARGE SCALE GENOMIC DNA]</scope>
    <source>
        <strain evidence="3 4">YK-624</strain>
    </source>
</reference>
<dbReference type="SUPFAM" id="SSF56112">
    <property type="entry name" value="Protein kinase-like (PK-like)"/>
    <property type="match status" value="1"/>
</dbReference>
<organism evidence="3 4">
    <name type="scientific">Phanerochaete sordida</name>
    <dbReference type="NCBI Taxonomy" id="48140"/>
    <lineage>
        <taxon>Eukaryota</taxon>
        <taxon>Fungi</taxon>
        <taxon>Dikarya</taxon>
        <taxon>Basidiomycota</taxon>
        <taxon>Agaricomycotina</taxon>
        <taxon>Agaricomycetes</taxon>
        <taxon>Polyporales</taxon>
        <taxon>Phanerochaetaceae</taxon>
        <taxon>Phanerochaete</taxon>
    </lineage>
</organism>
<evidence type="ECO:0000313" key="4">
    <source>
        <dbReference type="Proteomes" id="UP000703269"/>
    </source>
</evidence>
<proteinExistence type="predicted"/>
<comment type="caution">
    <text evidence="3">The sequence shown here is derived from an EMBL/GenBank/DDBJ whole genome shotgun (WGS) entry which is preliminary data.</text>
</comment>
<dbReference type="InterPro" id="IPR011009">
    <property type="entry name" value="Kinase-like_dom_sf"/>
</dbReference>